<sequence>MKKPFFPLAVLLFLISISTIAALTANDSPILVEGADCVGYHGNTFLKTSSQLNYGGAAHVDEELEFSIDFYILANGMIFNATVELYNFPGDLTIQEGQSQQNKSEMNFDSFTPTWKISGNIEGNFTFSIKSTVTVKYIPYHSNYIATYEYLHTGSFAVSENPNDPPYLLDNSQEEEGIKPPFDWKIVLGQILGFFSIILIYFCIQLGIPERKAWIRKKMGWSAKHLRETHCDLGYLAMATIILHNIILSLSSLWGFYFKWFQFYPTFYVFREGWNGIFVGLDLAVFGSLIFIIATITGTFFKKIARKFGFRTAIFTQQISYIALIISVIHAILNGSWTRDYPILLIIQIIMVAEVLISRLIAYAHAYDLKLSKIKPASDLEKASDEIAIEISQDEFDRSQ</sequence>
<keyword evidence="1" id="KW-0472">Membrane</keyword>
<reference evidence="2 3" key="2">
    <citation type="journal article" date="2024" name="Int. J. Syst. Evol. Microbiol.">
        <title>Promethearchaeum syntrophicum gen. nov., sp. nov., an anaerobic, obligately syntrophic archaeon, the first isolate of the lineage 'Asgard' archaea, and proposal of the new archaeal phylum Promethearchaeota phyl. nov. and kingdom Promethearchaeati regn. nov.</title>
        <authorList>
            <person name="Imachi H."/>
            <person name="Nobu M.K."/>
            <person name="Kato S."/>
            <person name="Takaki Y."/>
            <person name="Miyazaki M."/>
            <person name="Miyata M."/>
            <person name="Ogawara M."/>
            <person name="Saito Y."/>
            <person name="Sakai S."/>
            <person name="Tahara Y.O."/>
            <person name="Takano Y."/>
            <person name="Tasumi E."/>
            <person name="Uematsu K."/>
            <person name="Yoshimura T."/>
            <person name="Itoh T."/>
            <person name="Ohkuma M."/>
            <person name="Takai K."/>
        </authorList>
    </citation>
    <scope>NUCLEOTIDE SEQUENCE [LARGE SCALE GENOMIC DNA]</scope>
    <source>
        <strain evidence="2 3">MK-D1</strain>
    </source>
</reference>
<keyword evidence="1" id="KW-1133">Transmembrane helix</keyword>
<reference evidence="2 3" key="1">
    <citation type="journal article" date="2020" name="Nature">
        <title>Isolation of an archaeon at the prokaryote-eukaryote interface.</title>
        <authorList>
            <person name="Imachi H."/>
            <person name="Nobu M.K."/>
            <person name="Nakahara N."/>
            <person name="Morono Y."/>
            <person name="Ogawara M."/>
            <person name="Takaki Y."/>
            <person name="Takano Y."/>
            <person name="Uematsu K."/>
            <person name="Ikuta T."/>
            <person name="Ito M."/>
            <person name="Matsui Y."/>
            <person name="Miyazaki M."/>
            <person name="Murata K."/>
            <person name="Saito Y."/>
            <person name="Sakai S."/>
            <person name="Song C."/>
            <person name="Tasumi E."/>
            <person name="Yamanaka Y."/>
            <person name="Yamaguchi T."/>
            <person name="Kamagata Y."/>
            <person name="Tamaki H."/>
            <person name="Takai K."/>
        </authorList>
    </citation>
    <scope>NUCLEOTIDE SEQUENCE [LARGE SCALE GENOMIC DNA]</scope>
    <source>
        <strain evidence="2 3">MK-D1</strain>
    </source>
</reference>
<feature type="transmembrane region" description="Helical" evidence="1">
    <location>
        <begin position="313"/>
        <end position="333"/>
    </location>
</feature>
<keyword evidence="3" id="KW-1185">Reference proteome</keyword>
<protein>
    <recommendedName>
        <fullName evidence="4">Ferric reductase like transmembrane component</fullName>
    </recommendedName>
</protein>
<dbReference type="Proteomes" id="UP000321408">
    <property type="component" value="Chromosome"/>
</dbReference>
<dbReference type="RefSeq" id="WP_147664385.1">
    <property type="nucleotide sequence ID" value="NZ_CP042905.2"/>
</dbReference>
<organism evidence="2 3">
    <name type="scientific">Promethearchaeum syntrophicum</name>
    <dbReference type="NCBI Taxonomy" id="2594042"/>
    <lineage>
        <taxon>Archaea</taxon>
        <taxon>Promethearchaeati</taxon>
        <taxon>Promethearchaeota</taxon>
        <taxon>Promethearchaeia</taxon>
        <taxon>Promethearchaeales</taxon>
        <taxon>Promethearchaeaceae</taxon>
        <taxon>Promethearchaeum</taxon>
    </lineage>
</organism>
<accession>A0A5B9DFC8</accession>
<feature type="transmembrane region" description="Helical" evidence="1">
    <location>
        <begin position="187"/>
        <end position="208"/>
    </location>
</feature>
<name>A0A5B9DFC8_9ARCH</name>
<evidence type="ECO:0000313" key="3">
    <source>
        <dbReference type="Proteomes" id="UP000321408"/>
    </source>
</evidence>
<feature type="transmembrane region" description="Helical" evidence="1">
    <location>
        <begin position="345"/>
        <end position="366"/>
    </location>
</feature>
<keyword evidence="1" id="KW-0812">Transmembrane</keyword>
<evidence type="ECO:0008006" key="4">
    <source>
        <dbReference type="Google" id="ProtNLM"/>
    </source>
</evidence>
<dbReference type="KEGG" id="psyt:DSAG12_03330"/>
<evidence type="ECO:0000256" key="1">
    <source>
        <dbReference type="SAM" id="Phobius"/>
    </source>
</evidence>
<dbReference type="SUPFAM" id="SSF103473">
    <property type="entry name" value="MFS general substrate transporter"/>
    <property type="match status" value="1"/>
</dbReference>
<dbReference type="EMBL" id="CP042905">
    <property type="protein sequence ID" value="QEE17493.1"/>
    <property type="molecule type" value="Genomic_DNA"/>
</dbReference>
<dbReference type="InterPro" id="IPR036259">
    <property type="entry name" value="MFS_trans_sf"/>
</dbReference>
<evidence type="ECO:0000313" key="2">
    <source>
        <dbReference type="EMBL" id="QEE17493.1"/>
    </source>
</evidence>
<gene>
    <name evidence="2" type="ORF">DSAG12_03330</name>
</gene>
<proteinExistence type="predicted"/>
<feature type="transmembrane region" description="Helical" evidence="1">
    <location>
        <begin position="233"/>
        <end position="257"/>
    </location>
</feature>
<dbReference type="AlphaFoldDB" id="A0A5B9DFC8"/>
<dbReference type="GeneID" id="41331297"/>
<feature type="transmembrane region" description="Helical" evidence="1">
    <location>
        <begin position="277"/>
        <end position="301"/>
    </location>
</feature>